<dbReference type="RefSeq" id="WP_272955875.1">
    <property type="nucleotide sequence ID" value="NZ_BAAARR010000022.1"/>
</dbReference>
<comment type="caution">
    <text evidence="1">The sequence shown here is derived from an EMBL/GenBank/DDBJ whole genome shotgun (WGS) entry which is preliminary data.</text>
</comment>
<protein>
    <submittedName>
        <fullName evidence="1">Uncharacterized protein</fullName>
    </submittedName>
</protein>
<organism evidence="1 2">
    <name type="scientific">Actinopolymorpha rutila</name>
    <dbReference type="NCBI Taxonomy" id="446787"/>
    <lineage>
        <taxon>Bacteria</taxon>
        <taxon>Bacillati</taxon>
        <taxon>Actinomycetota</taxon>
        <taxon>Actinomycetes</taxon>
        <taxon>Propionibacteriales</taxon>
        <taxon>Actinopolymorphaceae</taxon>
        <taxon>Actinopolymorpha</taxon>
    </lineage>
</organism>
<dbReference type="Proteomes" id="UP000579605">
    <property type="component" value="Unassembled WGS sequence"/>
</dbReference>
<reference evidence="1 2" key="1">
    <citation type="submission" date="2020-07" db="EMBL/GenBank/DDBJ databases">
        <title>Sequencing the genomes of 1000 actinobacteria strains.</title>
        <authorList>
            <person name="Klenk H.-P."/>
        </authorList>
    </citation>
    <scope>NUCLEOTIDE SEQUENCE [LARGE SCALE GENOMIC DNA]</scope>
    <source>
        <strain evidence="1 2">DSM 18448</strain>
    </source>
</reference>
<name>A0A852Z716_9ACTN</name>
<gene>
    <name evidence="1" type="ORF">F4554_001339</name>
</gene>
<evidence type="ECO:0000313" key="1">
    <source>
        <dbReference type="EMBL" id="NYH88701.1"/>
    </source>
</evidence>
<accession>A0A852Z716</accession>
<sequence>MIEPALLRMYWAHTTLNQLHWAILGKQEEVIDLFLRFGESRLD</sequence>
<proteinExistence type="predicted"/>
<dbReference type="EMBL" id="JACBZH010000001">
    <property type="protein sequence ID" value="NYH88701.1"/>
    <property type="molecule type" value="Genomic_DNA"/>
</dbReference>
<dbReference type="AlphaFoldDB" id="A0A852Z716"/>
<evidence type="ECO:0000313" key="2">
    <source>
        <dbReference type="Proteomes" id="UP000579605"/>
    </source>
</evidence>
<keyword evidence="2" id="KW-1185">Reference proteome</keyword>